<dbReference type="PATRIC" id="fig|42253.5.peg.3062"/>
<dbReference type="InterPro" id="IPR009649">
    <property type="entry name" value="TraU"/>
</dbReference>
<dbReference type="RefSeq" id="WP_053380502.1">
    <property type="nucleotide sequence ID" value="NZ_CP011801.1"/>
</dbReference>
<evidence type="ECO:0000256" key="1">
    <source>
        <dbReference type="SAM" id="Phobius"/>
    </source>
</evidence>
<evidence type="ECO:0000313" key="3">
    <source>
        <dbReference type="Proteomes" id="UP000069205"/>
    </source>
</evidence>
<sequence length="378" mass="41068">MRQELAERFWPADWQERASVQRGASRAAFIGMLLLFAVLLGGMMPESAEAVCPKNTNILADTLVKTCWECMFPISLFGFTLTEVGEDSTRPAVGPGISAVYPPQLCGCVCLTPYLCVPGIPLGIWEPVRLVEIVRTPLCFPALNGITLGPEFVFEGRGSANTNMDSSDLDFTFYHSHFYIFPLWAIVGIAVDWACVNPSAVGDEIDLAYLSEIDPSWNDDLLALILFPEALLVGNPLTVAACAADSLAASAGFPIDPLFWCAGSLGLLYPTTGNVSESSGQLKPAALAMSRLLARLARFGTEFYTAGDGPLICTDFPTGLIVKSQYKYQLLYPIPNVPAPCCQPIGRTVLMWGMGKMVPVIGEDFVFLLWKLQRCCLL</sequence>
<organism evidence="2 3">
    <name type="scientific">Nitrospira moscoviensis</name>
    <dbReference type="NCBI Taxonomy" id="42253"/>
    <lineage>
        <taxon>Bacteria</taxon>
        <taxon>Pseudomonadati</taxon>
        <taxon>Nitrospirota</taxon>
        <taxon>Nitrospiria</taxon>
        <taxon>Nitrospirales</taxon>
        <taxon>Nitrospiraceae</taxon>
        <taxon>Nitrospira</taxon>
    </lineage>
</organism>
<dbReference type="EMBL" id="CP011801">
    <property type="protein sequence ID" value="ALA59507.1"/>
    <property type="molecule type" value="Genomic_DNA"/>
</dbReference>
<keyword evidence="1" id="KW-0812">Transmembrane</keyword>
<protein>
    <recommendedName>
        <fullName evidence="4">Conjugal transfer protein TraU</fullName>
    </recommendedName>
</protein>
<accession>A0A0K2GFX7</accession>
<dbReference type="Pfam" id="PF06834">
    <property type="entry name" value="TraU"/>
    <property type="match status" value="1"/>
</dbReference>
<evidence type="ECO:0008006" key="4">
    <source>
        <dbReference type="Google" id="ProtNLM"/>
    </source>
</evidence>
<keyword evidence="1" id="KW-1133">Transmembrane helix</keyword>
<dbReference type="OrthoDB" id="9788211at2"/>
<reference evidence="2 3" key="1">
    <citation type="journal article" date="2015" name="Proc. Natl. Acad. Sci. U.S.A.">
        <title>Expanded metabolic versatility of ubiquitous nitrite-oxidizing bacteria from the genus Nitrospira.</title>
        <authorList>
            <person name="Koch H."/>
            <person name="Lucker S."/>
            <person name="Albertsen M."/>
            <person name="Kitzinger K."/>
            <person name="Herbold C."/>
            <person name="Spieck E."/>
            <person name="Nielsen P.H."/>
            <person name="Wagner M."/>
            <person name="Daims H."/>
        </authorList>
    </citation>
    <scope>NUCLEOTIDE SEQUENCE [LARGE SCALE GENOMIC DNA]</scope>
    <source>
        <strain evidence="2 3">NSP M-1</strain>
    </source>
</reference>
<gene>
    <name evidence="2" type="ORF">NITMOv2_3108</name>
</gene>
<keyword evidence="3" id="KW-1185">Reference proteome</keyword>
<proteinExistence type="predicted"/>
<evidence type="ECO:0000313" key="2">
    <source>
        <dbReference type="EMBL" id="ALA59507.1"/>
    </source>
</evidence>
<dbReference type="Proteomes" id="UP000069205">
    <property type="component" value="Chromosome"/>
</dbReference>
<feature type="transmembrane region" description="Helical" evidence="1">
    <location>
        <begin position="27"/>
        <end position="44"/>
    </location>
</feature>
<keyword evidence="1" id="KW-0472">Membrane</keyword>
<dbReference type="STRING" id="42253.NITMOv2_3108"/>
<name>A0A0K2GFX7_NITMO</name>
<dbReference type="AlphaFoldDB" id="A0A0K2GFX7"/>
<dbReference type="KEGG" id="nmv:NITMOv2_3108"/>